<proteinExistence type="predicted"/>
<evidence type="ECO:0000313" key="2">
    <source>
        <dbReference type="EMBL" id="TKR57985.1"/>
    </source>
</evidence>
<gene>
    <name evidence="2" type="ORF">L596_030615</name>
</gene>
<organism evidence="2 3">
    <name type="scientific">Steinernema carpocapsae</name>
    <name type="common">Entomopathogenic nematode</name>
    <dbReference type="NCBI Taxonomy" id="34508"/>
    <lineage>
        <taxon>Eukaryota</taxon>
        <taxon>Metazoa</taxon>
        <taxon>Ecdysozoa</taxon>
        <taxon>Nematoda</taxon>
        <taxon>Chromadorea</taxon>
        <taxon>Rhabditida</taxon>
        <taxon>Tylenchina</taxon>
        <taxon>Panagrolaimomorpha</taxon>
        <taxon>Strongyloidoidea</taxon>
        <taxon>Steinernematidae</taxon>
        <taxon>Steinernema</taxon>
    </lineage>
</organism>
<reference evidence="2 3" key="2">
    <citation type="journal article" date="2019" name="G3 (Bethesda)">
        <title>Hybrid Assembly of the Genome of the Entomopathogenic Nematode Steinernema carpocapsae Identifies the X-Chromosome.</title>
        <authorList>
            <person name="Serra L."/>
            <person name="Macchietto M."/>
            <person name="Macias-Munoz A."/>
            <person name="McGill C.J."/>
            <person name="Rodriguez I.M."/>
            <person name="Rodriguez B."/>
            <person name="Murad R."/>
            <person name="Mortazavi A."/>
        </authorList>
    </citation>
    <scope>NUCLEOTIDE SEQUENCE [LARGE SCALE GENOMIC DNA]</scope>
    <source>
        <strain evidence="2 3">ALL</strain>
    </source>
</reference>
<evidence type="ECO:0000256" key="1">
    <source>
        <dbReference type="SAM" id="MobiDB-lite"/>
    </source>
</evidence>
<protein>
    <submittedName>
        <fullName evidence="2">Uncharacterized protein</fullName>
    </submittedName>
</protein>
<name>A0A4V5ZX13_STECR</name>
<keyword evidence="3" id="KW-1185">Reference proteome</keyword>
<evidence type="ECO:0000313" key="3">
    <source>
        <dbReference type="Proteomes" id="UP000298663"/>
    </source>
</evidence>
<dbReference type="AlphaFoldDB" id="A0A4V5ZX13"/>
<comment type="caution">
    <text evidence="2">The sequence shown here is derived from an EMBL/GenBank/DDBJ whole genome shotgun (WGS) entry which is preliminary data.</text>
</comment>
<sequence length="68" mass="7368">MHIPKLLNPDMKPGAPTAQLPPVFQNESLSQPRQANSRNKRSASTLPVPLSGIRIALPTRKQRATVGS</sequence>
<feature type="region of interest" description="Disordered" evidence="1">
    <location>
        <begin position="1"/>
        <end position="68"/>
    </location>
</feature>
<dbReference type="Proteomes" id="UP000298663">
    <property type="component" value="Unassembled WGS sequence"/>
</dbReference>
<dbReference type="EMBL" id="AZBU02000014">
    <property type="protein sequence ID" value="TKR57985.1"/>
    <property type="molecule type" value="Genomic_DNA"/>
</dbReference>
<reference evidence="2 3" key="1">
    <citation type="journal article" date="2015" name="Genome Biol.">
        <title>Comparative genomics of Steinernema reveals deeply conserved gene regulatory networks.</title>
        <authorList>
            <person name="Dillman A.R."/>
            <person name="Macchietto M."/>
            <person name="Porter C.F."/>
            <person name="Rogers A."/>
            <person name="Williams B."/>
            <person name="Antoshechkin I."/>
            <person name="Lee M.M."/>
            <person name="Goodwin Z."/>
            <person name="Lu X."/>
            <person name="Lewis E.E."/>
            <person name="Goodrich-Blair H."/>
            <person name="Stock S.P."/>
            <person name="Adams B.J."/>
            <person name="Sternberg P.W."/>
            <person name="Mortazavi A."/>
        </authorList>
    </citation>
    <scope>NUCLEOTIDE SEQUENCE [LARGE SCALE GENOMIC DNA]</scope>
    <source>
        <strain evidence="2 3">ALL</strain>
    </source>
</reference>
<feature type="compositionally biased region" description="Polar residues" evidence="1">
    <location>
        <begin position="25"/>
        <end position="45"/>
    </location>
</feature>
<accession>A0A4V5ZX13</accession>